<dbReference type="Proteomes" id="UP000008631">
    <property type="component" value="Chromosome"/>
</dbReference>
<evidence type="ECO:0000256" key="1">
    <source>
        <dbReference type="SAM" id="Phobius"/>
    </source>
</evidence>
<keyword evidence="1" id="KW-0812">Transmembrane</keyword>
<dbReference type="InParanoid" id="E8QWQ0"/>
<dbReference type="KEGG" id="ipa:Isop_2373"/>
<dbReference type="InterPro" id="IPR013424">
    <property type="entry name" value="Ice-binding_C"/>
</dbReference>
<dbReference type="STRING" id="575540.Isop_2373"/>
<reference evidence="2 3" key="2">
    <citation type="journal article" date="2011" name="Stand. Genomic Sci.">
        <title>Complete genome sequence of Isosphaera pallida type strain (IS1B).</title>
        <authorList>
            <consortium name="US DOE Joint Genome Institute (JGI-PGF)"/>
            <person name="Goker M."/>
            <person name="Cleland D."/>
            <person name="Saunders E."/>
            <person name="Lapidus A."/>
            <person name="Nolan M."/>
            <person name="Lucas S."/>
            <person name="Hammon N."/>
            <person name="Deshpande S."/>
            <person name="Cheng J.F."/>
            <person name="Tapia R."/>
            <person name="Han C."/>
            <person name="Goodwin L."/>
            <person name="Pitluck S."/>
            <person name="Liolios K."/>
            <person name="Pagani I."/>
            <person name="Ivanova N."/>
            <person name="Mavromatis K."/>
            <person name="Pati A."/>
            <person name="Chen A."/>
            <person name="Palaniappan K."/>
            <person name="Land M."/>
            <person name="Hauser L."/>
            <person name="Chang Y.J."/>
            <person name="Jeffries C.D."/>
            <person name="Detter J.C."/>
            <person name="Beck B."/>
            <person name="Woyke T."/>
            <person name="Bristow J."/>
            <person name="Eisen J.A."/>
            <person name="Markowitz V."/>
            <person name="Hugenholtz P."/>
            <person name="Kyrpides N.C."/>
            <person name="Klenk H.P."/>
        </authorList>
    </citation>
    <scope>NUCLEOTIDE SEQUENCE [LARGE SCALE GENOMIC DNA]</scope>
    <source>
        <strain evidence="3">ATCC 43644 / DSM 9630 / IS1B</strain>
    </source>
</reference>
<protein>
    <recommendedName>
        <fullName evidence="4">PEP-CTERM protein-sorting domain-containing protein</fullName>
    </recommendedName>
</protein>
<gene>
    <name evidence="2" type="ordered locus">Isop_2373</name>
</gene>
<keyword evidence="1" id="KW-0472">Membrane</keyword>
<name>E8QWQ0_ISOPI</name>
<sequence>MMCSLKDVMNRDFGIEAKECESDSVYEERRIGMTRTWTRWIPCRRLAWVAWLAAGVGLVVGGGVGSARAELTVSAPLDVQASPGTSDPVNFFDVILSADPSGPAFEVNGFTVDVSISDLAGVVFTRATNETSTTYLFDGVNASPIDFNLFDSDTRITFFALGDSAADVRQVQPGQSFGLGRVYFNVAANAPESPAIPLVLSQALTEILDSSATGFTITLVDGSLRIEATPLDAIPEPTTWALTATLLGLVGGGVVRCRRHIRAA</sequence>
<dbReference type="AlphaFoldDB" id="E8QWQ0"/>
<dbReference type="EMBL" id="CP002353">
    <property type="protein sequence ID" value="ADV62950.1"/>
    <property type="molecule type" value="Genomic_DNA"/>
</dbReference>
<keyword evidence="3" id="KW-1185">Reference proteome</keyword>
<evidence type="ECO:0000313" key="2">
    <source>
        <dbReference type="EMBL" id="ADV62950.1"/>
    </source>
</evidence>
<dbReference type="NCBIfam" id="TIGR02595">
    <property type="entry name" value="PEP_CTERM"/>
    <property type="match status" value="1"/>
</dbReference>
<dbReference type="HOGENOM" id="CLU_1052825_0_0_0"/>
<proteinExistence type="predicted"/>
<feature type="transmembrane region" description="Helical" evidence="1">
    <location>
        <begin position="46"/>
        <end position="67"/>
    </location>
</feature>
<evidence type="ECO:0000313" key="3">
    <source>
        <dbReference type="Proteomes" id="UP000008631"/>
    </source>
</evidence>
<accession>E8QWQ0</accession>
<reference key="1">
    <citation type="submission" date="2010-11" db="EMBL/GenBank/DDBJ databases">
        <title>The complete sequence of chromosome of Isophaera pallida ATCC 43644.</title>
        <authorList>
            <consortium name="US DOE Joint Genome Institute (JGI-PGF)"/>
            <person name="Lucas S."/>
            <person name="Copeland A."/>
            <person name="Lapidus A."/>
            <person name="Bruce D."/>
            <person name="Goodwin L."/>
            <person name="Pitluck S."/>
            <person name="Kyrpides N."/>
            <person name="Mavromatis K."/>
            <person name="Pagani I."/>
            <person name="Ivanova N."/>
            <person name="Saunders E."/>
            <person name="Brettin T."/>
            <person name="Detter J.C."/>
            <person name="Han C."/>
            <person name="Tapia R."/>
            <person name="Land M."/>
            <person name="Hauser L."/>
            <person name="Markowitz V."/>
            <person name="Cheng J.-F."/>
            <person name="Hugenholtz P."/>
            <person name="Woyke T."/>
            <person name="Wu D."/>
            <person name="Eisen J.A."/>
        </authorList>
    </citation>
    <scope>NUCLEOTIDE SEQUENCE</scope>
    <source>
        <strain>ATCC 43644</strain>
    </source>
</reference>
<evidence type="ECO:0008006" key="4">
    <source>
        <dbReference type="Google" id="ProtNLM"/>
    </source>
</evidence>
<keyword evidence="1" id="KW-1133">Transmembrane helix</keyword>
<organism evidence="2 3">
    <name type="scientific">Isosphaera pallida (strain ATCC 43644 / DSM 9630 / IS1B)</name>
    <dbReference type="NCBI Taxonomy" id="575540"/>
    <lineage>
        <taxon>Bacteria</taxon>
        <taxon>Pseudomonadati</taxon>
        <taxon>Planctomycetota</taxon>
        <taxon>Planctomycetia</taxon>
        <taxon>Isosphaerales</taxon>
        <taxon>Isosphaeraceae</taxon>
        <taxon>Isosphaera</taxon>
    </lineage>
</organism>